<evidence type="ECO:0000259" key="1">
    <source>
        <dbReference type="Pfam" id="PF01936"/>
    </source>
</evidence>
<dbReference type="AlphaFoldDB" id="A0A7C4R5V9"/>
<dbReference type="Gene3D" id="3.40.50.1010">
    <property type="entry name" value="5'-nuclease"/>
    <property type="match status" value="1"/>
</dbReference>
<dbReference type="CDD" id="cd10911">
    <property type="entry name" value="PIN_LabA"/>
    <property type="match status" value="1"/>
</dbReference>
<dbReference type="GO" id="GO:0004540">
    <property type="term" value="F:RNA nuclease activity"/>
    <property type="evidence" value="ECO:0007669"/>
    <property type="project" value="InterPro"/>
</dbReference>
<protein>
    <submittedName>
        <fullName evidence="2">NYN domain-containing protein</fullName>
    </submittedName>
</protein>
<evidence type="ECO:0000313" key="2">
    <source>
        <dbReference type="EMBL" id="HGT70803.1"/>
    </source>
</evidence>
<dbReference type="EMBL" id="DSYQ01000003">
    <property type="protein sequence ID" value="HGT70803.1"/>
    <property type="molecule type" value="Genomic_DNA"/>
</dbReference>
<gene>
    <name evidence="2" type="ORF">ENT43_00905</name>
</gene>
<dbReference type="PANTHER" id="PTHR35458:SF8">
    <property type="entry name" value="SLR0650 PROTEIN"/>
    <property type="match status" value="1"/>
</dbReference>
<proteinExistence type="predicted"/>
<accession>A0A7C4R5V9</accession>
<dbReference type="InterPro" id="IPR047140">
    <property type="entry name" value="LabA"/>
</dbReference>
<comment type="caution">
    <text evidence="2">The sequence shown here is derived from an EMBL/GenBank/DDBJ whole genome shotgun (WGS) entry which is preliminary data.</text>
</comment>
<dbReference type="PANTHER" id="PTHR35458">
    <property type="entry name" value="SLR0755 PROTEIN"/>
    <property type="match status" value="1"/>
</dbReference>
<dbReference type="InterPro" id="IPR021139">
    <property type="entry name" value="NYN"/>
</dbReference>
<feature type="domain" description="NYN" evidence="1">
    <location>
        <begin position="9"/>
        <end position="157"/>
    </location>
</feature>
<reference evidence="2" key="1">
    <citation type="journal article" date="2020" name="mSystems">
        <title>Genome- and Community-Level Interaction Insights into Carbon Utilization and Element Cycling Functions of Hydrothermarchaeota in Hydrothermal Sediment.</title>
        <authorList>
            <person name="Zhou Z."/>
            <person name="Liu Y."/>
            <person name="Xu W."/>
            <person name="Pan J."/>
            <person name="Luo Z.H."/>
            <person name="Li M."/>
        </authorList>
    </citation>
    <scope>NUCLEOTIDE SEQUENCE [LARGE SCALE GENOMIC DNA]</scope>
    <source>
        <strain evidence="2">SpSt-579</strain>
    </source>
</reference>
<sequence length="177" mass="20064">MIIKNKEQRVAVFVDVQNMYYTARHLYQSKVNFGAILKEAVVDRKLIRAIAYAVKAQMPEEGSFFDALQKSGFEVKTKDLQVFIDGTKKADWDVGIAMDIIKMAPGIDSVILVSGDGDYIPLVEYLQNHGKSVEIVSFGRSSSQNLINKSDDFLDLDKITKKILLKFSEKRIIRKNK</sequence>
<organism evidence="2">
    <name type="scientific">candidate division CPR3 bacterium</name>
    <dbReference type="NCBI Taxonomy" id="2268181"/>
    <lineage>
        <taxon>Bacteria</taxon>
        <taxon>Bacteria division CPR3</taxon>
    </lineage>
</organism>
<dbReference type="Pfam" id="PF01936">
    <property type="entry name" value="NYN"/>
    <property type="match status" value="1"/>
</dbReference>
<name>A0A7C4R5V9_UNCC3</name>